<dbReference type="AlphaFoldDB" id="A0AA38W7H9"/>
<dbReference type="EMBL" id="JARYMX010000007">
    <property type="protein sequence ID" value="KAJ9541700.1"/>
    <property type="molecule type" value="Genomic_DNA"/>
</dbReference>
<feature type="compositionally biased region" description="Low complexity" evidence="1">
    <location>
        <begin position="231"/>
        <end position="257"/>
    </location>
</feature>
<evidence type="ECO:0000259" key="2">
    <source>
        <dbReference type="Pfam" id="PF17921"/>
    </source>
</evidence>
<name>A0AA38W7H9_9ASTR</name>
<feature type="region of interest" description="Disordered" evidence="1">
    <location>
        <begin position="316"/>
        <end position="344"/>
    </location>
</feature>
<dbReference type="Proteomes" id="UP001172457">
    <property type="component" value="Chromosome 7"/>
</dbReference>
<dbReference type="InterPro" id="IPR036397">
    <property type="entry name" value="RNaseH_sf"/>
</dbReference>
<dbReference type="InterPro" id="IPR052160">
    <property type="entry name" value="Gypsy_RT_Integrase-like"/>
</dbReference>
<dbReference type="SUPFAM" id="SSF53098">
    <property type="entry name" value="Ribonuclease H-like"/>
    <property type="match status" value="1"/>
</dbReference>
<dbReference type="InterPro" id="IPR012337">
    <property type="entry name" value="RNaseH-like_sf"/>
</dbReference>
<organism evidence="3 4">
    <name type="scientific">Centaurea solstitialis</name>
    <name type="common">yellow star-thistle</name>
    <dbReference type="NCBI Taxonomy" id="347529"/>
    <lineage>
        <taxon>Eukaryota</taxon>
        <taxon>Viridiplantae</taxon>
        <taxon>Streptophyta</taxon>
        <taxon>Embryophyta</taxon>
        <taxon>Tracheophyta</taxon>
        <taxon>Spermatophyta</taxon>
        <taxon>Magnoliopsida</taxon>
        <taxon>eudicotyledons</taxon>
        <taxon>Gunneridae</taxon>
        <taxon>Pentapetalae</taxon>
        <taxon>asterids</taxon>
        <taxon>campanulids</taxon>
        <taxon>Asterales</taxon>
        <taxon>Asteraceae</taxon>
        <taxon>Carduoideae</taxon>
        <taxon>Cardueae</taxon>
        <taxon>Centaureinae</taxon>
        <taxon>Centaurea</taxon>
    </lineage>
</organism>
<gene>
    <name evidence="3" type="ORF">OSB04_028206</name>
</gene>
<feature type="region of interest" description="Disordered" evidence="1">
    <location>
        <begin position="214"/>
        <end position="257"/>
    </location>
</feature>
<keyword evidence="4" id="KW-1185">Reference proteome</keyword>
<dbReference type="Pfam" id="PF17921">
    <property type="entry name" value="Integrase_H2C2"/>
    <property type="match status" value="1"/>
</dbReference>
<proteinExistence type="predicted"/>
<dbReference type="Gene3D" id="3.30.420.10">
    <property type="entry name" value="Ribonuclease H-like superfamily/Ribonuclease H"/>
    <property type="match status" value="1"/>
</dbReference>
<dbReference type="Gene3D" id="1.10.340.70">
    <property type="match status" value="1"/>
</dbReference>
<dbReference type="GO" id="GO:0003676">
    <property type="term" value="F:nucleic acid binding"/>
    <property type="evidence" value="ECO:0007669"/>
    <property type="project" value="InterPro"/>
</dbReference>
<accession>A0AA38W7H9</accession>
<sequence>MIKTIGEDTIPWYADFANYLVAGVLVKGMTHQQKGKFFSDLKHYFWFKPYLFRIGPDRMPRRCVSGLVAWNIIKNYHKGPTGGHFGANLTARKVLESGFYWPTIFKDAHVLIKSCDACQMGGKMKCLNKASPLAKCLMFGESISWDPSPIPKATNTSLWQLTMIPNGPKQRLHPQMMLRYGCPKAIISDMGTHFANYLLEKTLKRYGVHHQLTKSTKQKAESEPISTINFPGQSSHPPPSSQQSQQSGSSEPQGSGSIREAIQELSEQLGNEHHDIMERLDRISYDMYGVRRELSWVTTSMNEYFESVGHAPSAPLTPHPLWRDGDDAPTDTTVYDLAPRTIPE</sequence>
<reference evidence="3" key="1">
    <citation type="submission" date="2023-03" db="EMBL/GenBank/DDBJ databases">
        <title>Chromosome-scale reference genome and RAD-based genetic map of yellow starthistle (Centaurea solstitialis) reveal putative structural variation and QTLs associated with invader traits.</title>
        <authorList>
            <person name="Reatini B."/>
            <person name="Cang F.A."/>
            <person name="Jiang Q."/>
            <person name="Mckibben M.T.W."/>
            <person name="Barker M.S."/>
            <person name="Rieseberg L.H."/>
            <person name="Dlugosch K.M."/>
        </authorList>
    </citation>
    <scope>NUCLEOTIDE SEQUENCE</scope>
    <source>
        <strain evidence="3">CAN-66</strain>
        <tissue evidence="3">Leaf</tissue>
    </source>
</reference>
<evidence type="ECO:0000313" key="4">
    <source>
        <dbReference type="Proteomes" id="UP001172457"/>
    </source>
</evidence>
<evidence type="ECO:0000256" key="1">
    <source>
        <dbReference type="SAM" id="MobiDB-lite"/>
    </source>
</evidence>
<feature type="domain" description="Integrase zinc-binding" evidence="2">
    <location>
        <begin position="71"/>
        <end position="120"/>
    </location>
</feature>
<evidence type="ECO:0000313" key="3">
    <source>
        <dbReference type="EMBL" id="KAJ9541700.1"/>
    </source>
</evidence>
<dbReference type="InterPro" id="IPR041588">
    <property type="entry name" value="Integrase_H2C2"/>
</dbReference>
<comment type="caution">
    <text evidence="3">The sequence shown here is derived from an EMBL/GenBank/DDBJ whole genome shotgun (WGS) entry which is preliminary data.</text>
</comment>
<protein>
    <recommendedName>
        <fullName evidence="2">Integrase zinc-binding domain-containing protein</fullName>
    </recommendedName>
</protein>
<dbReference type="PANTHER" id="PTHR47266">
    <property type="entry name" value="ENDONUCLEASE-RELATED"/>
    <property type="match status" value="1"/>
</dbReference>